<dbReference type="Proteomes" id="UP000561326">
    <property type="component" value="Unassembled WGS sequence"/>
</dbReference>
<accession>A0A848CXV8</accession>
<name>A0A848CXV8_ANEAE</name>
<evidence type="ECO:0000313" key="2">
    <source>
        <dbReference type="Proteomes" id="UP000561326"/>
    </source>
</evidence>
<protein>
    <submittedName>
        <fullName evidence="1">Uncharacterized protein</fullName>
    </submittedName>
</protein>
<gene>
    <name evidence="1" type="ORF">HF838_17125</name>
</gene>
<dbReference type="EMBL" id="JABAGO010000037">
    <property type="protein sequence ID" value="NME99958.1"/>
    <property type="molecule type" value="Genomic_DNA"/>
</dbReference>
<dbReference type="AlphaFoldDB" id="A0A848CXV8"/>
<reference evidence="1 2" key="1">
    <citation type="submission" date="2020-04" db="EMBL/GenBank/DDBJ databases">
        <authorList>
            <person name="Hitch T.C.A."/>
            <person name="Wylensek D."/>
            <person name="Clavel T."/>
        </authorList>
    </citation>
    <scope>NUCLEOTIDE SEQUENCE [LARGE SCALE GENOMIC DNA]</scope>
    <source>
        <strain evidence="1 2">WB01_D5_05</strain>
    </source>
</reference>
<comment type="caution">
    <text evidence="1">The sequence shown here is derived from an EMBL/GenBank/DDBJ whole genome shotgun (WGS) entry which is preliminary data.</text>
</comment>
<dbReference type="GeneID" id="92842167"/>
<sequence length="46" mass="5186">MDRDKLWTLHYHSPENKGGTLTEILLVTVKERANGNASVSRSFIVT</sequence>
<dbReference type="RefSeq" id="WP_021622320.1">
    <property type="nucleotide sequence ID" value="NZ_CABKST010000168.1"/>
</dbReference>
<proteinExistence type="predicted"/>
<evidence type="ECO:0000313" key="1">
    <source>
        <dbReference type="EMBL" id="NME99958.1"/>
    </source>
</evidence>
<organism evidence="1 2">
    <name type="scientific">Aneurinibacillus aneurinilyticus</name>
    <name type="common">Bacillus aneurinolyticus</name>
    <dbReference type="NCBI Taxonomy" id="1391"/>
    <lineage>
        <taxon>Bacteria</taxon>
        <taxon>Bacillati</taxon>
        <taxon>Bacillota</taxon>
        <taxon>Bacilli</taxon>
        <taxon>Bacillales</taxon>
        <taxon>Paenibacillaceae</taxon>
        <taxon>Aneurinibacillus group</taxon>
        <taxon>Aneurinibacillus</taxon>
    </lineage>
</organism>